<dbReference type="AlphaFoldDB" id="A0A1E3QF43"/>
<dbReference type="OrthoDB" id="276515at2759"/>
<feature type="domain" description="Endonuclease/exonuclease/phosphatase" evidence="1">
    <location>
        <begin position="57"/>
        <end position="267"/>
    </location>
</feature>
<protein>
    <recommendedName>
        <fullName evidence="1">Endonuclease/exonuclease/phosphatase domain-containing protein</fullName>
    </recommendedName>
</protein>
<dbReference type="EMBL" id="KV454289">
    <property type="protein sequence ID" value="ODQ76335.1"/>
    <property type="molecule type" value="Genomic_DNA"/>
</dbReference>
<dbReference type="CDD" id="cd09083">
    <property type="entry name" value="EEP-1"/>
    <property type="match status" value="1"/>
</dbReference>
<dbReference type="SUPFAM" id="SSF56219">
    <property type="entry name" value="DNase I-like"/>
    <property type="match status" value="1"/>
</dbReference>
<name>A0A1E3QF43_LIPST</name>
<gene>
    <name evidence="2" type="ORF">LIPSTDRAFT_276</name>
</gene>
<dbReference type="Proteomes" id="UP000094385">
    <property type="component" value="Unassembled WGS sequence"/>
</dbReference>
<organism evidence="2 3">
    <name type="scientific">Lipomyces starkeyi NRRL Y-11557</name>
    <dbReference type="NCBI Taxonomy" id="675824"/>
    <lineage>
        <taxon>Eukaryota</taxon>
        <taxon>Fungi</taxon>
        <taxon>Dikarya</taxon>
        <taxon>Ascomycota</taxon>
        <taxon>Saccharomycotina</taxon>
        <taxon>Lipomycetes</taxon>
        <taxon>Lipomycetales</taxon>
        <taxon>Lipomycetaceae</taxon>
        <taxon>Lipomyces</taxon>
    </lineage>
</organism>
<sequence length="279" mass="31791">MHLNVNWDDTNEEFAVKVYTHNIRYATRNTLKGEELWEKRKYPVAASIIFNTFNQSAIVLLQEVLHNQLVDLMKLLGDEWAYCGVGRDDGRSKGEYNPIIYRRSQFKVELSRTFWLSDTPDIPSKGWDAATVRIVNVTLLKHKPSGRVIFALNTHLDSQGPVARTKGAQLIKDIIETLEDHDALIIGGDLNSEPNQDAYPIFSSFLKDAKKLVDTDLMYGNSTTFTGFTENERKRIIDYIFVFPGVKVYGYAVLNNKFEDGIYSSDHRPVVANIVVPKK</sequence>
<proteinExistence type="predicted"/>
<reference evidence="2 3" key="1">
    <citation type="journal article" date="2016" name="Proc. Natl. Acad. Sci. U.S.A.">
        <title>Comparative genomics of biotechnologically important yeasts.</title>
        <authorList>
            <person name="Riley R."/>
            <person name="Haridas S."/>
            <person name="Wolfe K.H."/>
            <person name="Lopes M.R."/>
            <person name="Hittinger C.T."/>
            <person name="Goeker M."/>
            <person name="Salamov A.A."/>
            <person name="Wisecaver J.H."/>
            <person name="Long T.M."/>
            <person name="Calvey C.H."/>
            <person name="Aerts A.L."/>
            <person name="Barry K.W."/>
            <person name="Choi C."/>
            <person name="Clum A."/>
            <person name="Coughlan A.Y."/>
            <person name="Deshpande S."/>
            <person name="Douglass A.P."/>
            <person name="Hanson S.J."/>
            <person name="Klenk H.-P."/>
            <person name="LaButti K.M."/>
            <person name="Lapidus A."/>
            <person name="Lindquist E.A."/>
            <person name="Lipzen A.M."/>
            <person name="Meier-Kolthoff J.P."/>
            <person name="Ohm R.A."/>
            <person name="Otillar R.P."/>
            <person name="Pangilinan J.L."/>
            <person name="Peng Y."/>
            <person name="Rokas A."/>
            <person name="Rosa C.A."/>
            <person name="Scheuner C."/>
            <person name="Sibirny A.A."/>
            <person name="Slot J.C."/>
            <person name="Stielow J.B."/>
            <person name="Sun H."/>
            <person name="Kurtzman C.P."/>
            <person name="Blackwell M."/>
            <person name="Grigoriev I.V."/>
            <person name="Jeffries T.W."/>
        </authorList>
    </citation>
    <scope>NUCLEOTIDE SEQUENCE [LARGE SCALE GENOMIC DNA]</scope>
    <source>
        <strain evidence="2 3">NRRL Y-11557</strain>
    </source>
</reference>
<keyword evidence="3" id="KW-1185">Reference proteome</keyword>
<evidence type="ECO:0000313" key="2">
    <source>
        <dbReference type="EMBL" id="ODQ76335.1"/>
    </source>
</evidence>
<dbReference type="InterPro" id="IPR050410">
    <property type="entry name" value="CCR4/nocturin_mRNA_transcr"/>
</dbReference>
<dbReference type="InterPro" id="IPR036691">
    <property type="entry name" value="Endo/exonu/phosph_ase_sf"/>
</dbReference>
<accession>A0A1E3QF43</accession>
<dbReference type="Gene3D" id="3.60.10.10">
    <property type="entry name" value="Endonuclease/exonuclease/phosphatase"/>
    <property type="match status" value="1"/>
</dbReference>
<evidence type="ECO:0000313" key="3">
    <source>
        <dbReference type="Proteomes" id="UP000094385"/>
    </source>
</evidence>
<dbReference type="PANTHER" id="PTHR12121">
    <property type="entry name" value="CARBON CATABOLITE REPRESSOR PROTEIN 4"/>
    <property type="match status" value="1"/>
</dbReference>
<dbReference type="PANTHER" id="PTHR12121:SF36">
    <property type="entry name" value="ENDONUCLEASE_EXONUCLEASE_PHOSPHATASE DOMAIN-CONTAINING PROTEIN"/>
    <property type="match status" value="1"/>
</dbReference>
<dbReference type="Pfam" id="PF03372">
    <property type="entry name" value="Exo_endo_phos"/>
    <property type="match status" value="1"/>
</dbReference>
<evidence type="ECO:0000259" key="1">
    <source>
        <dbReference type="Pfam" id="PF03372"/>
    </source>
</evidence>
<dbReference type="InterPro" id="IPR005135">
    <property type="entry name" value="Endo/exonuclease/phosphatase"/>
</dbReference>
<dbReference type="GO" id="GO:0000175">
    <property type="term" value="F:3'-5'-RNA exonuclease activity"/>
    <property type="evidence" value="ECO:0007669"/>
    <property type="project" value="TreeGrafter"/>
</dbReference>